<evidence type="ECO:0000313" key="1">
    <source>
        <dbReference type="EMBL" id="JAE34369.1"/>
    </source>
</evidence>
<name>A0A0A9HEX6_ARUDO</name>
<proteinExistence type="predicted"/>
<sequence length="36" mass="4067">MDQTMEEVVTASEKRICPQRLVPVGCCRDDEMVLAL</sequence>
<protein>
    <submittedName>
        <fullName evidence="1">Uncharacterized protein</fullName>
    </submittedName>
</protein>
<accession>A0A0A9HEX6</accession>
<dbReference type="AlphaFoldDB" id="A0A0A9HEX6"/>
<reference evidence="1" key="1">
    <citation type="submission" date="2014-09" db="EMBL/GenBank/DDBJ databases">
        <authorList>
            <person name="Magalhaes I.L.F."/>
            <person name="Oliveira U."/>
            <person name="Santos F.R."/>
            <person name="Vidigal T.H.D.A."/>
            <person name="Brescovit A.D."/>
            <person name="Santos A.J."/>
        </authorList>
    </citation>
    <scope>NUCLEOTIDE SEQUENCE</scope>
    <source>
        <tissue evidence="1">Shoot tissue taken approximately 20 cm above the soil surface</tissue>
    </source>
</reference>
<reference evidence="1" key="2">
    <citation type="journal article" date="2015" name="Data Brief">
        <title>Shoot transcriptome of the giant reed, Arundo donax.</title>
        <authorList>
            <person name="Barrero R.A."/>
            <person name="Guerrero F.D."/>
            <person name="Moolhuijzen P."/>
            <person name="Goolsby J.A."/>
            <person name="Tidwell J."/>
            <person name="Bellgard S.E."/>
            <person name="Bellgard M.I."/>
        </authorList>
    </citation>
    <scope>NUCLEOTIDE SEQUENCE</scope>
    <source>
        <tissue evidence="1">Shoot tissue taken approximately 20 cm above the soil surface</tissue>
    </source>
</reference>
<organism evidence="1">
    <name type="scientific">Arundo donax</name>
    <name type="common">Giant reed</name>
    <name type="synonym">Donax arundinaceus</name>
    <dbReference type="NCBI Taxonomy" id="35708"/>
    <lineage>
        <taxon>Eukaryota</taxon>
        <taxon>Viridiplantae</taxon>
        <taxon>Streptophyta</taxon>
        <taxon>Embryophyta</taxon>
        <taxon>Tracheophyta</taxon>
        <taxon>Spermatophyta</taxon>
        <taxon>Magnoliopsida</taxon>
        <taxon>Liliopsida</taxon>
        <taxon>Poales</taxon>
        <taxon>Poaceae</taxon>
        <taxon>PACMAD clade</taxon>
        <taxon>Arundinoideae</taxon>
        <taxon>Arundineae</taxon>
        <taxon>Arundo</taxon>
    </lineage>
</organism>
<dbReference type="EMBL" id="GBRH01163527">
    <property type="protein sequence ID" value="JAE34369.1"/>
    <property type="molecule type" value="Transcribed_RNA"/>
</dbReference>